<sequence>MEQDCSTKLCSDNISASCAKPSPKSYASNEISRSAIPPPANPFSPLSNPRGADFKCEVCSKPAYLQCSLCRVTYYCNIGHQRIDWIGIHERICSTLEWLRKPLGFIASEEERRKEMAKIRKAQTNLFEVTRTTGLKLLFGGMAEAAIPAALQCLKTSAEVYGMASVELVIPYLLLAEANIMLKRLEQAESNLAQAQWIMLKTQHECSDAIRSAVQRKLGLLFATKGEYQAALECLAQDIYYSSCAHGPNHIRTAGGYFQMAEVFYKLHLNERDLTCEQAEREGNKGTDQCPQGMINPSAAQQIPGMDGCRPMPPALVLKHHNSCEDPAFSPNSPLFLSRVYKKPSVLPKPARKDQVADDLYARVVNIWANHLSSIIVTRIRKPAISGECDSVFLELQPVVEKELDETDAAEAKKMLTSINRYRSQRAALDGAEFSTSAAGRPDPRTRLLLALSMLFWLLNDKAKAKQYYEDAAAAVKKADENRKLSSELDNLKNLFEQ</sequence>
<evidence type="ECO:0000259" key="6">
    <source>
        <dbReference type="PROSITE" id="PS50865"/>
    </source>
</evidence>
<feature type="domain" description="MYND-type" evidence="6">
    <location>
        <begin position="56"/>
        <end position="93"/>
    </location>
</feature>
<evidence type="ECO:0000256" key="2">
    <source>
        <dbReference type="ARBA" id="ARBA00022771"/>
    </source>
</evidence>
<keyword evidence="1" id="KW-0479">Metal-binding</keyword>
<dbReference type="Proteomes" id="UP000282613">
    <property type="component" value="Unassembled WGS sequence"/>
</dbReference>
<dbReference type="Gene3D" id="1.25.40.10">
    <property type="entry name" value="Tetratricopeptide repeat domain"/>
    <property type="match status" value="1"/>
</dbReference>
<dbReference type="PROSITE" id="PS50865">
    <property type="entry name" value="ZF_MYND_2"/>
    <property type="match status" value="1"/>
</dbReference>
<evidence type="ECO:0000256" key="5">
    <source>
        <dbReference type="SAM" id="Coils"/>
    </source>
</evidence>
<dbReference type="SUPFAM" id="SSF144232">
    <property type="entry name" value="HIT/MYND zinc finger-like"/>
    <property type="match status" value="1"/>
</dbReference>
<dbReference type="PANTHER" id="PTHR46533">
    <property type="entry name" value="ZINC FINGER MYND DOMAIN-CONTAINING PROTEIN 12"/>
    <property type="match status" value="1"/>
</dbReference>
<dbReference type="GO" id="GO:0008270">
    <property type="term" value="F:zinc ion binding"/>
    <property type="evidence" value="ECO:0007669"/>
    <property type="project" value="UniProtKB-KW"/>
</dbReference>
<name>A0A158R8G2_TAEAS</name>
<keyword evidence="5" id="KW-0175">Coiled coil</keyword>
<evidence type="ECO:0000256" key="1">
    <source>
        <dbReference type="ARBA" id="ARBA00022723"/>
    </source>
</evidence>
<dbReference type="Gene3D" id="6.10.140.2220">
    <property type="match status" value="1"/>
</dbReference>
<protein>
    <submittedName>
        <fullName evidence="9">MYND-type domain-containing protein</fullName>
    </submittedName>
</protein>
<dbReference type="InterPro" id="IPR011990">
    <property type="entry name" value="TPR-like_helical_dom_sf"/>
</dbReference>
<dbReference type="InterPro" id="IPR053248">
    <property type="entry name" value="Zinc_finger_MYND_domain"/>
</dbReference>
<keyword evidence="3" id="KW-0862">Zinc</keyword>
<evidence type="ECO:0000256" key="3">
    <source>
        <dbReference type="ARBA" id="ARBA00022833"/>
    </source>
</evidence>
<organism evidence="9">
    <name type="scientific">Taenia asiatica</name>
    <name type="common">Asian tapeworm</name>
    <dbReference type="NCBI Taxonomy" id="60517"/>
    <lineage>
        <taxon>Eukaryota</taxon>
        <taxon>Metazoa</taxon>
        <taxon>Spiralia</taxon>
        <taxon>Lophotrochozoa</taxon>
        <taxon>Platyhelminthes</taxon>
        <taxon>Cestoda</taxon>
        <taxon>Eucestoda</taxon>
        <taxon>Cyclophyllidea</taxon>
        <taxon>Taeniidae</taxon>
        <taxon>Taenia</taxon>
    </lineage>
</organism>
<dbReference type="PROSITE" id="PS01360">
    <property type="entry name" value="ZF_MYND_1"/>
    <property type="match status" value="1"/>
</dbReference>
<evidence type="ECO:0000313" key="9">
    <source>
        <dbReference type="WBParaSite" id="TASK_0000540501-mRNA-1"/>
    </source>
</evidence>
<keyword evidence="8" id="KW-1185">Reference proteome</keyword>
<dbReference type="Pfam" id="PF01753">
    <property type="entry name" value="zf-MYND"/>
    <property type="match status" value="1"/>
</dbReference>
<gene>
    <name evidence="7" type="ORF">TASK_LOCUS5406</name>
</gene>
<keyword evidence="2 4" id="KW-0863">Zinc-finger</keyword>
<accession>A0A158R8G2</accession>
<reference evidence="7 8" key="2">
    <citation type="submission" date="2018-11" db="EMBL/GenBank/DDBJ databases">
        <authorList>
            <consortium name="Pathogen Informatics"/>
        </authorList>
    </citation>
    <scope>NUCLEOTIDE SEQUENCE [LARGE SCALE GENOMIC DNA]</scope>
</reference>
<proteinExistence type="predicted"/>
<evidence type="ECO:0000256" key="4">
    <source>
        <dbReference type="PROSITE-ProRule" id="PRU00134"/>
    </source>
</evidence>
<evidence type="ECO:0000313" key="8">
    <source>
        <dbReference type="Proteomes" id="UP000282613"/>
    </source>
</evidence>
<dbReference type="WBParaSite" id="TASK_0000540501-mRNA-1">
    <property type="protein sequence ID" value="TASK_0000540501-mRNA-1"/>
    <property type="gene ID" value="TASK_0000540501"/>
</dbReference>
<feature type="coiled-coil region" evidence="5">
    <location>
        <begin position="175"/>
        <end position="205"/>
    </location>
</feature>
<evidence type="ECO:0000313" key="7">
    <source>
        <dbReference type="EMBL" id="VDK35037.1"/>
    </source>
</evidence>
<dbReference type="InterPro" id="IPR002893">
    <property type="entry name" value="Znf_MYND"/>
</dbReference>
<dbReference type="OrthoDB" id="3174329at2759"/>
<dbReference type="EMBL" id="UYRS01018412">
    <property type="protein sequence ID" value="VDK35037.1"/>
    <property type="molecule type" value="Genomic_DNA"/>
</dbReference>
<dbReference type="PANTHER" id="PTHR46533:SF1">
    <property type="entry name" value="ZINC FINGER MYND DOMAIN-CONTAINING PROTEIN 12"/>
    <property type="match status" value="1"/>
</dbReference>
<dbReference type="AlphaFoldDB" id="A0A158R8G2"/>
<reference evidence="9" key="1">
    <citation type="submission" date="2016-04" db="UniProtKB">
        <authorList>
            <consortium name="WormBaseParasite"/>
        </authorList>
    </citation>
    <scope>IDENTIFICATION</scope>
</reference>